<evidence type="ECO:0000259" key="1">
    <source>
        <dbReference type="Pfam" id="PF01170"/>
    </source>
</evidence>
<evidence type="ECO:0000313" key="3">
    <source>
        <dbReference type="Proteomes" id="UP000215509"/>
    </source>
</evidence>
<feature type="domain" description="Ribosomal RNA large subunit methyltransferase K/L-like methyltransferase" evidence="1">
    <location>
        <begin position="153"/>
        <end position="250"/>
    </location>
</feature>
<evidence type="ECO:0000313" key="2">
    <source>
        <dbReference type="EMBL" id="OXM85348.1"/>
    </source>
</evidence>
<dbReference type="AlphaFoldDB" id="A0A229UPK5"/>
<dbReference type="InterPro" id="IPR000241">
    <property type="entry name" value="RlmKL-like_Mtase"/>
</dbReference>
<reference evidence="2 3" key="1">
    <citation type="submission" date="2017-07" db="EMBL/GenBank/DDBJ databases">
        <title>Genome sequencing and assembly of Paenibacillus rigui.</title>
        <authorList>
            <person name="Mayilraj S."/>
        </authorList>
    </citation>
    <scope>NUCLEOTIDE SEQUENCE [LARGE SCALE GENOMIC DNA]</scope>
    <source>
        <strain evidence="2 3">JCM 16352</strain>
    </source>
</reference>
<name>A0A229UPK5_9BACL</name>
<dbReference type="EMBL" id="NMQW01000023">
    <property type="protein sequence ID" value="OXM85348.1"/>
    <property type="molecule type" value="Genomic_DNA"/>
</dbReference>
<gene>
    <name evidence="2" type="ORF">CF651_15865</name>
</gene>
<proteinExistence type="predicted"/>
<keyword evidence="2" id="KW-0489">Methyltransferase</keyword>
<dbReference type="InterPro" id="IPR029063">
    <property type="entry name" value="SAM-dependent_MTases_sf"/>
</dbReference>
<organism evidence="2 3">
    <name type="scientific">Paenibacillus rigui</name>
    <dbReference type="NCBI Taxonomy" id="554312"/>
    <lineage>
        <taxon>Bacteria</taxon>
        <taxon>Bacillati</taxon>
        <taxon>Bacillota</taxon>
        <taxon>Bacilli</taxon>
        <taxon>Bacillales</taxon>
        <taxon>Paenibacillaceae</taxon>
        <taxon>Paenibacillus</taxon>
    </lineage>
</organism>
<dbReference type="Pfam" id="PF01170">
    <property type="entry name" value="UPF0020"/>
    <property type="match status" value="1"/>
</dbReference>
<dbReference type="Gene3D" id="3.40.50.150">
    <property type="entry name" value="Vaccinia Virus protein VP39"/>
    <property type="match status" value="1"/>
</dbReference>
<dbReference type="PANTHER" id="PTHR14911:SF13">
    <property type="entry name" value="TRNA (GUANINE(6)-N2)-METHYLTRANSFERASE THUMP3"/>
    <property type="match status" value="1"/>
</dbReference>
<sequence length="312" mass="34545">MDLDHHLCYLYTWTAHEEELSLCKLELKVLLGCIPEERIVASERRIDPSRSPFVKHRLDVLLEGEDLPELSRQVAEMELEEGATFKVVFLDSDGSVDYAEARAIERVLGLHIRGKAEMRRPDRLFGVARTHGRWRFGACHGSEAVWLRHQAKPQHYSTALSTRVARAVANIAVPEPAGVRAIDPCCGIGTVLIEALSMGVDIVGYDINPLAVRGARANLAHFGFPDVAAIGDIRQLGGAYDTAILDMPYNLCSKLPPDEQLAMLASARRLASRAVIVTTEDIDAMLQRVGFRITDRCVVRKGAFARHILVCT</sequence>
<accession>A0A229UPK5</accession>
<protein>
    <submittedName>
        <fullName evidence="2">RNA methyltransferase</fullName>
    </submittedName>
</protein>
<dbReference type="GO" id="GO:0016423">
    <property type="term" value="F:tRNA (guanine) methyltransferase activity"/>
    <property type="evidence" value="ECO:0007669"/>
    <property type="project" value="TreeGrafter"/>
</dbReference>
<dbReference type="Proteomes" id="UP000215509">
    <property type="component" value="Unassembled WGS sequence"/>
</dbReference>
<dbReference type="GO" id="GO:0030488">
    <property type="term" value="P:tRNA methylation"/>
    <property type="evidence" value="ECO:0007669"/>
    <property type="project" value="TreeGrafter"/>
</dbReference>
<keyword evidence="2" id="KW-0808">Transferase</keyword>
<dbReference type="CDD" id="cd02440">
    <property type="entry name" value="AdoMet_MTases"/>
    <property type="match status" value="1"/>
</dbReference>
<keyword evidence="3" id="KW-1185">Reference proteome</keyword>
<dbReference type="PANTHER" id="PTHR14911">
    <property type="entry name" value="THUMP DOMAIN-CONTAINING"/>
    <property type="match status" value="1"/>
</dbReference>
<dbReference type="SUPFAM" id="SSF53335">
    <property type="entry name" value="S-adenosyl-L-methionine-dependent methyltransferases"/>
    <property type="match status" value="1"/>
</dbReference>
<comment type="caution">
    <text evidence="2">The sequence shown here is derived from an EMBL/GenBank/DDBJ whole genome shotgun (WGS) entry which is preliminary data.</text>
</comment>
<dbReference type="OrthoDB" id="9791556at2"/>